<dbReference type="EMBL" id="CP000656">
    <property type="protein sequence ID" value="ABP42795.1"/>
    <property type="molecule type" value="Genomic_DNA"/>
</dbReference>
<evidence type="ECO:0000259" key="8">
    <source>
        <dbReference type="PROSITE" id="PS50850"/>
    </source>
</evidence>
<keyword evidence="4 7" id="KW-0812">Transmembrane</keyword>
<feature type="transmembrane region" description="Helical" evidence="7">
    <location>
        <begin position="52"/>
        <end position="68"/>
    </location>
</feature>
<feature type="transmembrane region" description="Helical" evidence="7">
    <location>
        <begin position="360"/>
        <end position="380"/>
    </location>
</feature>
<feature type="transmembrane region" description="Helical" evidence="7">
    <location>
        <begin position="80"/>
        <end position="101"/>
    </location>
</feature>
<comment type="subcellular location">
    <subcellularLocation>
        <location evidence="1">Cell membrane</location>
        <topology evidence="1">Multi-pass membrane protein</topology>
    </subcellularLocation>
</comment>
<feature type="transmembrane region" description="Helical" evidence="7">
    <location>
        <begin position="328"/>
        <end position="348"/>
    </location>
</feature>
<feature type="transmembrane region" description="Helical" evidence="7">
    <location>
        <begin position="12"/>
        <end position="32"/>
    </location>
</feature>
<feature type="transmembrane region" description="Helical" evidence="7">
    <location>
        <begin position="432"/>
        <end position="456"/>
    </location>
</feature>
<evidence type="ECO:0000256" key="2">
    <source>
        <dbReference type="ARBA" id="ARBA00022448"/>
    </source>
</evidence>
<accession>A4T0X4</accession>
<feature type="transmembrane region" description="Helical" evidence="7">
    <location>
        <begin position="139"/>
        <end position="161"/>
    </location>
</feature>
<name>A4T0X4_MYCGI</name>
<dbReference type="NCBIfam" id="TIGR00711">
    <property type="entry name" value="efflux_EmrB"/>
    <property type="match status" value="1"/>
</dbReference>
<feature type="transmembrane region" description="Helical" evidence="7">
    <location>
        <begin position="268"/>
        <end position="291"/>
    </location>
</feature>
<evidence type="ECO:0000256" key="6">
    <source>
        <dbReference type="ARBA" id="ARBA00023136"/>
    </source>
</evidence>
<dbReference type="AlphaFoldDB" id="A4T0X4"/>
<keyword evidence="5 7" id="KW-1133">Transmembrane helix</keyword>
<feature type="transmembrane region" description="Helical" evidence="7">
    <location>
        <begin position="400"/>
        <end position="420"/>
    </location>
</feature>
<dbReference type="PANTHER" id="PTHR42718:SF42">
    <property type="entry name" value="EXPORT PROTEIN"/>
    <property type="match status" value="1"/>
</dbReference>
<evidence type="ECO:0000256" key="4">
    <source>
        <dbReference type="ARBA" id="ARBA00022692"/>
    </source>
</evidence>
<dbReference type="InterPro" id="IPR020846">
    <property type="entry name" value="MFS_dom"/>
</dbReference>
<keyword evidence="2" id="KW-0813">Transport</keyword>
<dbReference type="Gene3D" id="1.20.1250.20">
    <property type="entry name" value="MFS general substrate transporter like domains"/>
    <property type="match status" value="1"/>
</dbReference>
<evidence type="ECO:0000313" key="9">
    <source>
        <dbReference type="EMBL" id="ABP42795.1"/>
    </source>
</evidence>
<feature type="transmembrane region" description="Helical" evidence="7">
    <location>
        <begin position="167"/>
        <end position="187"/>
    </location>
</feature>
<feature type="transmembrane region" description="Helical" evidence="7">
    <location>
        <begin position="225"/>
        <end position="247"/>
    </location>
</feature>
<dbReference type="GO" id="GO:0005886">
    <property type="term" value="C:plasma membrane"/>
    <property type="evidence" value="ECO:0007669"/>
    <property type="project" value="UniProtKB-SubCell"/>
</dbReference>
<reference evidence="9" key="1">
    <citation type="submission" date="2007-04" db="EMBL/GenBank/DDBJ databases">
        <authorList>
            <consortium name="US DOE Joint Genome Institute"/>
            <person name="Copeland A."/>
            <person name="Lucas S."/>
            <person name="Lapidus A."/>
            <person name="Barry K."/>
            <person name="Detter J.C."/>
            <person name="Glavina del Rio T."/>
            <person name="Hammon N."/>
            <person name="Israni S."/>
            <person name="Dalin E."/>
            <person name="Tice H."/>
            <person name="Pitluck S."/>
            <person name="Chain P."/>
            <person name="Malfatti S."/>
            <person name="Shin M."/>
            <person name="Vergez L."/>
            <person name="Schmutz J."/>
            <person name="Larimer F."/>
            <person name="Land M."/>
            <person name="Hauser L."/>
            <person name="Kyrpides N."/>
            <person name="Mikhailova N."/>
            <person name="Miller C."/>
            <person name="Richardson P."/>
        </authorList>
    </citation>
    <scope>NUCLEOTIDE SEQUENCE</scope>
    <source>
        <strain evidence="9">PYR-GCK</strain>
    </source>
</reference>
<feature type="transmembrane region" description="Helical" evidence="7">
    <location>
        <begin position="297"/>
        <end position="316"/>
    </location>
</feature>
<dbReference type="eggNOG" id="COG0477">
    <property type="taxonomic scope" value="Bacteria"/>
</dbReference>
<organism evidence="9">
    <name type="scientific">Mycolicibacterium gilvum (strain PYR-GCK)</name>
    <name type="common">Mycobacterium gilvum (strain PYR-GCK)</name>
    <dbReference type="NCBI Taxonomy" id="350054"/>
    <lineage>
        <taxon>Bacteria</taxon>
        <taxon>Bacillati</taxon>
        <taxon>Actinomycetota</taxon>
        <taxon>Actinomycetes</taxon>
        <taxon>Mycobacteriales</taxon>
        <taxon>Mycobacteriaceae</taxon>
        <taxon>Mycolicibacterium</taxon>
    </lineage>
</organism>
<dbReference type="OrthoDB" id="7375466at2"/>
<evidence type="ECO:0000256" key="7">
    <source>
        <dbReference type="SAM" id="Phobius"/>
    </source>
</evidence>
<dbReference type="HOGENOM" id="CLU_000960_28_2_11"/>
<keyword evidence="6 7" id="KW-0472">Membrane</keyword>
<feature type="transmembrane region" description="Helical" evidence="7">
    <location>
        <begin position="113"/>
        <end position="132"/>
    </location>
</feature>
<dbReference type="SUPFAM" id="SSF103473">
    <property type="entry name" value="MFS general substrate transporter"/>
    <property type="match status" value="1"/>
</dbReference>
<dbReference type="Gene3D" id="1.20.1720.10">
    <property type="entry name" value="Multidrug resistance protein D"/>
    <property type="match status" value="1"/>
</dbReference>
<protein>
    <submittedName>
        <fullName evidence="9">Drug resistance transporter, EmrB/QacA subfamily</fullName>
    </submittedName>
</protein>
<reference evidence="9" key="2">
    <citation type="journal article" date="2013" name="PLoS ONE">
        <title>A Gene Expression Study of the Activities of Aromatic Ring-Cleavage Dioxygenases in Mycobacterium gilvum PYR-GCK to Changes in Salinity and pH during Pyrene Degradation.</title>
        <authorList>
            <person name="Badejo A.C."/>
            <person name="Badejo A.O."/>
            <person name="Shin K.H."/>
            <person name="Chai Y.G."/>
        </authorList>
    </citation>
    <scope>NUCLEOTIDE SEQUENCE [LARGE SCALE GENOMIC DNA]</scope>
    <source>
        <strain evidence="9">PYR-GCK</strain>
    </source>
</reference>
<evidence type="ECO:0000256" key="1">
    <source>
        <dbReference type="ARBA" id="ARBA00004651"/>
    </source>
</evidence>
<dbReference type="GO" id="GO:0022857">
    <property type="term" value="F:transmembrane transporter activity"/>
    <property type="evidence" value="ECO:0007669"/>
    <property type="project" value="InterPro"/>
</dbReference>
<gene>
    <name evidence="9" type="ordered locus">Mflv_0301</name>
</gene>
<dbReference type="InterPro" id="IPR036259">
    <property type="entry name" value="MFS_trans_sf"/>
</dbReference>
<feature type="domain" description="Major facilitator superfamily (MFS) profile" evidence="8">
    <location>
        <begin position="14"/>
        <end position="460"/>
    </location>
</feature>
<dbReference type="CDD" id="cd17321">
    <property type="entry name" value="MFS_MMR_MDR_like"/>
    <property type="match status" value="1"/>
</dbReference>
<dbReference type="InterPro" id="IPR011701">
    <property type="entry name" value="MFS"/>
</dbReference>
<dbReference type="InterPro" id="IPR004638">
    <property type="entry name" value="EmrB-like"/>
</dbReference>
<dbReference type="PANTHER" id="PTHR42718">
    <property type="entry name" value="MAJOR FACILITATOR SUPERFAMILY MULTIDRUG TRANSPORTER MFSC"/>
    <property type="match status" value="1"/>
</dbReference>
<keyword evidence="3" id="KW-1003">Cell membrane</keyword>
<dbReference type="STRING" id="350054.Mflv_0301"/>
<dbReference type="PROSITE" id="PS50850">
    <property type="entry name" value="MFS"/>
    <property type="match status" value="1"/>
</dbReference>
<evidence type="ECO:0000256" key="3">
    <source>
        <dbReference type="ARBA" id="ARBA00022475"/>
    </source>
</evidence>
<feature type="transmembrane region" description="Helical" evidence="7">
    <location>
        <begin position="199"/>
        <end position="219"/>
    </location>
</feature>
<dbReference type="KEGG" id="mgi:Mflv_0301"/>
<dbReference type="PRINTS" id="PR01036">
    <property type="entry name" value="TCRTETB"/>
</dbReference>
<dbReference type="Pfam" id="PF07690">
    <property type="entry name" value="MFS_1"/>
    <property type="match status" value="1"/>
</dbReference>
<sequence length="489" mass="49050">MTGLRMGTAAGRWVLLATVLGSGIVMVDATVVNVALPHIAADLGGGFGDLQWVVNAYTLTLASLILLGGSLGDHFGRRKVFVLGVVWFALASIACGLAPSIEVLIVARALQGVGGALLTPGSLALISAAFASGDRGAAVGAWSGLGGIAGAIGPFLGGALVEWNWRAAFLINVPLAAFVIAVTLLRVPESRDPSASRRLDVGGAVLTVVGLGALTFGLTELGNRGASPAAVVSVGGGLVALVVFVLVEQRSSHPLMSPKLFADRNFGVANAVTLLIYGALGAVFLLLVLQLQTVSGFSPVAAGTALLPFTIVMLLFSSRAGALSGRIGPRLPMTVGPVLAGLGLLLMLRIGEDASWVFDVAPAALVFGAGMVLVVAPLTATVLDAAPEHMAGSASGVNNAVARAGGLLAVAVLPGVAGISGNDYADPAAFSAGFHTAVVISAVLMVAAAVLAAIGIRRAPARSDERMAVENCTHCAITGLPAHPAAETR</sequence>
<evidence type="ECO:0000256" key="5">
    <source>
        <dbReference type="ARBA" id="ARBA00022989"/>
    </source>
</evidence>
<proteinExistence type="predicted"/>